<evidence type="ECO:0000313" key="2">
    <source>
        <dbReference type="Proteomes" id="UP000290637"/>
    </source>
</evidence>
<dbReference type="Proteomes" id="UP000290637">
    <property type="component" value="Chromosome"/>
</dbReference>
<dbReference type="RefSeq" id="WP_130189028.1">
    <property type="nucleotide sequence ID" value="NZ_CP035913.1"/>
</dbReference>
<evidence type="ECO:0000313" key="1">
    <source>
        <dbReference type="EMBL" id="QBE65919.1"/>
    </source>
</evidence>
<proteinExistence type="predicted"/>
<protein>
    <submittedName>
        <fullName evidence="1">Uncharacterized protein</fullName>
    </submittedName>
</protein>
<name>A0A4P6L398_9BURK</name>
<organism evidence="1 2">
    <name type="scientific">Pseudoduganella lutea</name>
    <dbReference type="NCBI Taxonomy" id="321985"/>
    <lineage>
        <taxon>Bacteria</taxon>
        <taxon>Pseudomonadati</taxon>
        <taxon>Pseudomonadota</taxon>
        <taxon>Betaproteobacteria</taxon>
        <taxon>Burkholderiales</taxon>
        <taxon>Oxalobacteraceae</taxon>
        <taxon>Telluria group</taxon>
        <taxon>Pseudoduganella</taxon>
    </lineage>
</organism>
<dbReference type="AlphaFoldDB" id="A0A4P6L398"/>
<keyword evidence="2" id="KW-1185">Reference proteome</keyword>
<accession>A0A4P6L398</accession>
<dbReference type="KEGG" id="plue:EWM63_25470"/>
<reference evidence="1 2" key="1">
    <citation type="submission" date="2019-02" db="EMBL/GenBank/DDBJ databases">
        <title>Draft Genome Sequences of Six Type Strains of the Genus Massilia.</title>
        <authorList>
            <person name="Miess H."/>
            <person name="Frediansyhah A."/>
            <person name="Gross H."/>
        </authorList>
    </citation>
    <scope>NUCLEOTIDE SEQUENCE [LARGE SCALE GENOMIC DNA]</scope>
    <source>
        <strain evidence="1 2">DSM 17473</strain>
    </source>
</reference>
<dbReference type="EMBL" id="CP035913">
    <property type="protein sequence ID" value="QBE65919.1"/>
    <property type="molecule type" value="Genomic_DNA"/>
</dbReference>
<gene>
    <name evidence="1" type="ORF">EWM63_25470</name>
</gene>
<sequence length="81" mass="8539">MTPDHARRATDSDGALPVSAKSDIVRHGILLRHATGTVAAVEYLTARGIDTAVIRRVMSGQALRQADRMALAMQGRTGIGG</sequence>
<dbReference type="OrthoDB" id="8759963at2"/>